<feature type="domain" description="ABC transporter" evidence="9">
    <location>
        <begin position="391"/>
        <end position="625"/>
    </location>
</feature>
<dbReference type="EMBL" id="JPVZ01000004">
    <property type="protein sequence ID" value="OAZ09796.1"/>
    <property type="molecule type" value="Genomic_DNA"/>
</dbReference>
<name>A0A853KYS2_9PROT</name>
<dbReference type="SUPFAM" id="SSF90123">
    <property type="entry name" value="ABC transporter transmembrane region"/>
    <property type="match status" value="1"/>
</dbReference>
<gene>
    <name evidence="11" type="ORF">TH4_11455</name>
</gene>
<dbReference type="PANTHER" id="PTHR24221">
    <property type="entry name" value="ATP-BINDING CASSETTE SUB-FAMILY B"/>
    <property type="match status" value="1"/>
</dbReference>
<feature type="transmembrane region" description="Helical" evidence="8">
    <location>
        <begin position="300"/>
        <end position="319"/>
    </location>
</feature>
<feature type="domain" description="ABC transmembrane type-1" evidence="10">
    <location>
        <begin position="55"/>
        <end position="357"/>
    </location>
</feature>
<keyword evidence="6 8" id="KW-1133">Transmembrane helix</keyword>
<dbReference type="InterPro" id="IPR003439">
    <property type="entry name" value="ABC_transporter-like_ATP-bd"/>
</dbReference>
<organism evidence="11 12">
    <name type="scientific">Thalassospira tepidiphila MCCC 1A03514</name>
    <dbReference type="NCBI Taxonomy" id="1177930"/>
    <lineage>
        <taxon>Bacteria</taxon>
        <taxon>Pseudomonadati</taxon>
        <taxon>Pseudomonadota</taxon>
        <taxon>Alphaproteobacteria</taxon>
        <taxon>Rhodospirillales</taxon>
        <taxon>Thalassospiraceae</taxon>
        <taxon>Thalassospira</taxon>
    </lineage>
</organism>
<evidence type="ECO:0000256" key="4">
    <source>
        <dbReference type="ARBA" id="ARBA00022741"/>
    </source>
</evidence>
<evidence type="ECO:0000256" key="7">
    <source>
        <dbReference type="ARBA" id="ARBA00023136"/>
    </source>
</evidence>
<keyword evidence="4" id="KW-0547">Nucleotide-binding</keyword>
<dbReference type="AlphaFoldDB" id="A0A853KYS2"/>
<evidence type="ECO:0000313" key="12">
    <source>
        <dbReference type="Proteomes" id="UP000094009"/>
    </source>
</evidence>
<dbReference type="Gene3D" id="1.20.1560.10">
    <property type="entry name" value="ABC transporter type 1, transmembrane domain"/>
    <property type="match status" value="1"/>
</dbReference>
<dbReference type="GO" id="GO:0005886">
    <property type="term" value="C:plasma membrane"/>
    <property type="evidence" value="ECO:0007669"/>
    <property type="project" value="UniProtKB-SubCell"/>
</dbReference>
<comment type="subcellular location">
    <subcellularLocation>
        <location evidence="1">Cell membrane</location>
        <topology evidence="1">Multi-pass membrane protein</topology>
    </subcellularLocation>
</comment>
<dbReference type="GO" id="GO:0016887">
    <property type="term" value="F:ATP hydrolysis activity"/>
    <property type="evidence" value="ECO:0007669"/>
    <property type="project" value="InterPro"/>
</dbReference>
<evidence type="ECO:0000313" key="11">
    <source>
        <dbReference type="EMBL" id="OAZ09796.1"/>
    </source>
</evidence>
<dbReference type="CDD" id="cd03253">
    <property type="entry name" value="ABCC_ATM1_transporter"/>
    <property type="match status" value="1"/>
</dbReference>
<dbReference type="SUPFAM" id="SSF52540">
    <property type="entry name" value="P-loop containing nucleoside triphosphate hydrolases"/>
    <property type="match status" value="1"/>
</dbReference>
<keyword evidence="7 8" id="KW-0472">Membrane</keyword>
<dbReference type="PANTHER" id="PTHR24221:SF402">
    <property type="entry name" value="IRON-SULFUR CLUSTERS TRANSPORTER ABCB7, MITOCHONDRIAL"/>
    <property type="match status" value="1"/>
</dbReference>
<dbReference type="InterPro" id="IPR011527">
    <property type="entry name" value="ABC1_TM_dom"/>
</dbReference>
<feature type="transmembrane region" description="Helical" evidence="8">
    <location>
        <begin position="331"/>
        <end position="352"/>
    </location>
</feature>
<feature type="transmembrane region" description="Helical" evidence="8">
    <location>
        <begin position="183"/>
        <end position="207"/>
    </location>
</feature>
<feature type="transmembrane region" description="Helical" evidence="8">
    <location>
        <begin position="54"/>
        <end position="75"/>
    </location>
</feature>
<evidence type="ECO:0000256" key="8">
    <source>
        <dbReference type="SAM" id="Phobius"/>
    </source>
</evidence>
<accession>A0A853KYS2</accession>
<keyword evidence="5" id="KW-0067">ATP-binding</keyword>
<sequence>MPCTYRNAARLLIGDKVLKNMGSDQPTARAEFGVVKTFLPYLWPRGEFELKVRVVLALLFLVGAKVANVYIPVLYKYAVDALGGGDKAGDAAANAAQSGSTDTTALIVVPVALIVGYGLVRILVSAFGEMRDAVFAKVAQRAIRRSALSVFEHLHGLSLRFHLDRQMGGLSRAIERGVKGIEFLLSFMLFNILPTLLEIFMVSIILWALYDVWFALITFTTIVIYIVFTLVVTEWRMKFRREMNKRDDEANTKAIDSLINYETVKYFNNEAHESTRYDKALRGYEVAAVQSQVSLSKLNVGQGAIIAVGLVLNMLLAAQGVKDGTMTVGDFVLVNTYLLQLYMPLNFLGFVYRQIKQSLTDMERMFSLLDVEKEVEDKAGAKSLACDAATVRFEDVHFSYNPDRKILKGVSFEVPAGKTVAVVGPSGAGKSTLTRLMFRFYDVSGGKITIDGQDIRDVTQNSLRREIGIVPQDTVLFNDTIAYNISYGRPGSEQGEIENVAKLASIDGFIAGLPDGFKTMVGERGLKLSGGEKQRVSIARMLLKRPKIMIFDEATSALDTRTEKDIQQALREVSRGHTTLIIAHRLSTVIDADKIIVLRDGQVAERGRHQELLDRDGLYAEMWAQQQEIRQAEEILAHAGEIPG</sequence>
<evidence type="ECO:0000259" key="10">
    <source>
        <dbReference type="PROSITE" id="PS50929"/>
    </source>
</evidence>
<dbReference type="GO" id="GO:0006879">
    <property type="term" value="P:intracellular iron ion homeostasis"/>
    <property type="evidence" value="ECO:0007669"/>
    <property type="project" value="TreeGrafter"/>
</dbReference>
<dbReference type="CDD" id="cd18582">
    <property type="entry name" value="ABC_6TM_ATM1_ABCB7"/>
    <property type="match status" value="1"/>
</dbReference>
<dbReference type="InterPro" id="IPR027417">
    <property type="entry name" value="P-loop_NTPase"/>
</dbReference>
<feature type="transmembrane region" description="Helical" evidence="8">
    <location>
        <begin position="104"/>
        <end position="124"/>
    </location>
</feature>
<keyword evidence="2" id="KW-0813">Transport</keyword>
<reference evidence="11 12" key="1">
    <citation type="submission" date="2014-07" db="EMBL/GenBank/DDBJ databases">
        <title>Draft genome sequence of Thalassospira tepidiphila 1-1B.</title>
        <authorList>
            <person name="Lai Q."/>
            <person name="Shao Z."/>
        </authorList>
    </citation>
    <scope>NUCLEOTIDE SEQUENCE [LARGE SCALE GENOMIC DNA]</scope>
    <source>
        <strain evidence="11 12">MCCC 1A03514</strain>
    </source>
</reference>
<dbReference type="InterPro" id="IPR039421">
    <property type="entry name" value="Type_1_exporter"/>
</dbReference>
<dbReference type="SMART" id="SM00382">
    <property type="entry name" value="AAA"/>
    <property type="match status" value="1"/>
</dbReference>
<proteinExistence type="predicted"/>
<evidence type="ECO:0000256" key="3">
    <source>
        <dbReference type="ARBA" id="ARBA00022692"/>
    </source>
</evidence>
<dbReference type="InterPro" id="IPR003593">
    <property type="entry name" value="AAA+_ATPase"/>
</dbReference>
<comment type="caution">
    <text evidence="11">The sequence shown here is derived from an EMBL/GenBank/DDBJ whole genome shotgun (WGS) entry which is preliminary data.</text>
</comment>
<feature type="transmembrane region" description="Helical" evidence="8">
    <location>
        <begin position="213"/>
        <end position="233"/>
    </location>
</feature>
<dbReference type="Pfam" id="PF00664">
    <property type="entry name" value="ABC_membrane"/>
    <property type="match status" value="1"/>
</dbReference>
<dbReference type="PROSITE" id="PS00211">
    <property type="entry name" value="ABC_TRANSPORTER_1"/>
    <property type="match status" value="1"/>
</dbReference>
<protein>
    <submittedName>
        <fullName evidence="11">Metal ABC transporter permease</fullName>
    </submittedName>
</protein>
<evidence type="ECO:0000256" key="5">
    <source>
        <dbReference type="ARBA" id="ARBA00022840"/>
    </source>
</evidence>
<evidence type="ECO:0000256" key="6">
    <source>
        <dbReference type="ARBA" id="ARBA00022989"/>
    </source>
</evidence>
<evidence type="ECO:0000259" key="9">
    <source>
        <dbReference type="PROSITE" id="PS50893"/>
    </source>
</evidence>
<evidence type="ECO:0000256" key="1">
    <source>
        <dbReference type="ARBA" id="ARBA00004651"/>
    </source>
</evidence>
<dbReference type="PROSITE" id="PS50929">
    <property type="entry name" value="ABC_TM1F"/>
    <property type="match status" value="1"/>
</dbReference>
<evidence type="ECO:0000256" key="2">
    <source>
        <dbReference type="ARBA" id="ARBA00022448"/>
    </source>
</evidence>
<dbReference type="InterPro" id="IPR036640">
    <property type="entry name" value="ABC1_TM_sf"/>
</dbReference>
<dbReference type="Gene3D" id="3.40.50.300">
    <property type="entry name" value="P-loop containing nucleotide triphosphate hydrolases"/>
    <property type="match status" value="1"/>
</dbReference>
<dbReference type="Proteomes" id="UP000094009">
    <property type="component" value="Unassembled WGS sequence"/>
</dbReference>
<dbReference type="GO" id="GO:0005524">
    <property type="term" value="F:ATP binding"/>
    <property type="evidence" value="ECO:0007669"/>
    <property type="project" value="UniProtKB-KW"/>
</dbReference>
<dbReference type="Pfam" id="PF00005">
    <property type="entry name" value="ABC_tran"/>
    <property type="match status" value="1"/>
</dbReference>
<dbReference type="FunFam" id="3.40.50.300:FF:000186">
    <property type="entry name" value="ATP-binding cassette sub-family B member 7, mitochondrial"/>
    <property type="match status" value="1"/>
</dbReference>
<keyword evidence="3 8" id="KW-0812">Transmembrane</keyword>
<dbReference type="InterPro" id="IPR017871">
    <property type="entry name" value="ABC_transporter-like_CS"/>
</dbReference>
<dbReference type="PROSITE" id="PS50893">
    <property type="entry name" value="ABC_TRANSPORTER_2"/>
    <property type="match status" value="1"/>
</dbReference>
<dbReference type="GO" id="GO:0140359">
    <property type="term" value="F:ABC-type transporter activity"/>
    <property type="evidence" value="ECO:0007669"/>
    <property type="project" value="InterPro"/>
</dbReference>